<evidence type="ECO:0000256" key="1">
    <source>
        <dbReference type="SAM" id="MobiDB-lite"/>
    </source>
</evidence>
<keyword evidence="2" id="KW-0812">Transmembrane</keyword>
<protein>
    <submittedName>
        <fullName evidence="3">TonB box, N-terminal,domain-containing protein</fullName>
    </submittedName>
</protein>
<evidence type="ECO:0000256" key="2">
    <source>
        <dbReference type="SAM" id="Phobius"/>
    </source>
</evidence>
<dbReference type="EMBL" id="FN318239">
    <property type="protein sequence ID" value="CAX73968.1"/>
    <property type="molecule type" value="mRNA"/>
</dbReference>
<evidence type="ECO:0000313" key="3">
    <source>
        <dbReference type="EMBL" id="CAX73967.1"/>
    </source>
</evidence>
<dbReference type="AlphaFoldDB" id="C1LGY9"/>
<proteinExistence type="evidence at transcript level"/>
<keyword evidence="2" id="KW-1133">Transmembrane helix</keyword>
<sequence>MLAEMSFHLRQMNSLLYWFLPTVMYFNILFLDNSVAQEPYYTDSKFATHFNKGDYRPVKGADGNKLVFEASGFTMRVQQESYNSLIVFRNGTLFVTNSDNQFRSFRIVGGNVNSEYLKVETYTSSFTINWLNMPYCRSDPEVLVTVAASIDYNGFIECSISWKGTLFQSCLMTIEITKGVFHNDGNNKEELIHKKAFDIYSNPSNRWKAFNPILRCDAQTTEKTCKTESVRNATCAWCEKCGGCLSNASSCNCSVDTKTTKSGINEQPKNVPTTDHHSTQTNSATDFPLHKSESSNVYYIVVIVLGVVVIVLFIVGMIVWKFYFGNNLFSC</sequence>
<organism evidence="3">
    <name type="scientific">Schistosoma japonicum</name>
    <name type="common">Blood fluke</name>
    <dbReference type="NCBI Taxonomy" id="6182"/>
    <lineage>
        <taxon>Eukaryota</taxon>
        <taxon>Metazoa</taxon>
        <taxon>Spiralia</taxon>
        <taxon>Lophotrochozoa</taxon>
        <taxon>Platyhelminthes</taxon>
        <taxon>Trematoda</taxon>
        <taxon>Digenea</taxon>
        <taxon>Strigeidida</taxon>
        <taxon>Schistosomatoidea</taxon>
        <taxon>Schistosomatidae</taxon>
        <taxon>Schistosoma</taxon>
    </lineage>
</organism>
<reference evidence="3" key="2">
    <citation type="submission" date="2009-03" db="EMBL/GenBank/DDBJ databases">
        <authorList>
            <person name="Gang L."/>
        </authorList>
    </citation>
    <scope>NUCLEOTIDE SEQUENCE</scope>
    <source>
        <strain evidence="3">Anhui</strain>
    </source>
</reference>
<feature type="transmembrane region" description="Helical" evidence="2">
    <location>
        <begin position="15"/>
        <end position="31"/>
    </location>
</feature>
<feature type="transmembrane region" description="Helical" evidence="2">
    <location>
        <begin position="297"/>
        <end position="320"/>
    </location>
</feature>
<feature type="region of interest" description="Disordered" evidence="1">
    <location>
        <begin position="264"/>
        <end position="285"/>
    </location>
</feature>
<accession>C1LGY9</accession>
<name>C1LGY9_SCHJA</name>
<reference evidence="3" key="1">
    <citation type="journal article" date="2009" name="Nature">
        <title>The Schistosoma japonicum genome reveals features of host-parasite interplay.</title>
        <authorList>
            <person name="Liu F."/>
            <person name="Zhou Y."/>
            <person name="Wang Z.Q."/>
            <person name="Lu G."/>
            <person name="Zheng H."/>
            <person name="Brindley P.J."/>
            <person name="McManus D.P."/>
            <person name="Blair D."/>
            <person name="Zhang Q.H."/>
            <person name="Zhong Y."/>
            <person name="Wang S."/>
            <person name="Han Z.G."/>
            <person name="Chen Z."/>
        </authorList>
    </citation>
    <scope>NUCLEOTIDE SEQUENCE</scope>
    <source>
        <strain evidence="3">Anhui</strain>
    </source>
</reference>
<keyword evidence="2" id="KW-0472">Membrane</keyword>
<dbReference type="EMBL" id="FN318238">
    <property type="protein sequence ID" value="CAX73967.1"/>
    <property type="molecule type" value="mRNA"/>
</dbReference>